<keyword evidence="3" id="KW-1185">Reference proteome</keyword>
<accession>A0A834KGW8</accession>
<evidence type="ECO:0000313" key="2">
    <source>
        <dbReference type="EMBL" id="KAF7405717.1"/>
    </source>
</evidence>
<protein>
    <submittedName>
        <fullName evidence="2">Uncharacterized protein</fullName>
    </submittedName>
</protein>
<feature type="compositionally biased region" description="Basic and acidic residues" evidence="1">
    <location>
        <begin position="26"/>
        <end position="45"/>
    </location>
</feature>
<feature type="compositionally biased region" description="Acidic residues" evidence="1">
    <location>
        <begin position="12"/>
        <end position="25"/>
    </location>
</feature>
<sequence length="101" mass="11764">MMLKDEKRKEEEVEEEEEEEEEEKEGGEKTVQKREILRKNAERRPLRLTGRPLKDRSLRRGEKHLSRSRFGKISSLGVGDVATTTHNKAMLKLGGGWMPEF</sequence>
<dbReference type="Proteomes" id="UP000617340">
    <property type="component" value="Unassembled WGS sequence"/>
</dbReference>
<reference evidence="2" key="1">
    <citation type="journal article" date="2020" name="G3 (Bethesda)">
        <title>High-Quality Assemblies for Three Invasive Social Wasps from the &lt;i&gt;Vespula&lt;/i&gt; Genus.</title>
        <authorList>
            <person name="Harrop T.W.R."/>
            <person name="Guhlin J."/>
            <person name="McLaughlin G.M."/>
            <person name="Permina E."/>
            <person name="Stockwell P."/>
            <person name="Gilligan J."/>
            <person name="Le Lec M.F."/>
            <person name="Gruber M.A.M."/>
            <person name="Quinn O."/>
            <person name="Lovegrove M."/>
            <person name="Duncan E.J."/>
            <person name="Remnant E.J."/>
            <person name="Van Eeckhoven J."/>
            <person name="Graham B."/>
            <person name="Knapp R.A."/>
            <person name="Langford K.W."/>
            <person name="Kronenberg Z."/>
            <person name="Press M.O."/>
            <person name="Eacker S.M."/>
            <person name="Wilson-Rankin E.E."/>
            <person name="Purcell J."/>
            <person name="Lester P.J."/>
            <person name="Dearden P.K."/>
        </authorList>
    </citation>
    <scope>NUCLEOTIDE SEQUENCE</scope>
    <source>
        <strain evidence="2">Linc-1</strain>
    </source>
</reference>
<feature type="region of interest" description="Disordered" evidence="1">
    <location>
        <begin position="1"/>
        <end position="68"/>
    </location>
</feature>
<comment type="caution">
    <text evidence="2">The sequence shown here is derived from an EMBL/GenBank/DDBJ whole genome shotgun (WGS) entry which is preliminary data.</text>
</comment>
<gene>
    <name evidence="2" type="ORF">HZH68_005086</name>
</gene>
<evidence type="ECO:0000256" key="1">
    <source>
        <dbReference type="SAM" id="MobiDB-lite"/>
    </source>
</evidence>
<name>A0A834KGW8_VESGE</name>
<feature type="compositionally biased region" description="Basic and acidic residues" evidence="1">
    <location>
        <begin position="52"/>
        <end position="65"/>
    </location>
</feature>
<evidence type="ECO:0000313" key="3">
    <source>
        <dbReference type="Proteomes" id="UP000617340"/>
    </source>
</evidence>
<feature type="compositionally biased region" description="Basic and acidic residues" evidence="1">
    <location>
        <begin position="1"/>
        <end position="11"/>
    </location>
</feature>
<dbReference type="AlphaFoldDB" id="A0A834KGW8"/>
<proteinExistence type="predicted"/>
<organism evidence="2 3">
    <name type="scientific">Vespula germanica</name>
    <name type="common">German yellow jacket</name>
    <name type="synonym">Paravespula germanica</name>
    <dbReference type="NCBI Taxonomy" id="30212"/>
    <lineage>
        <taxon>Eukaryota</taxon>
        <taxon>Metazoa</taxon>
        <taxon>Ecdysozoa</taxon>
        <taxon>Arthropoda</taxon>
        <taxon>Hexapoda</taxon>
        <taxon>Insecta</taxon>
        <taxon>Pterygota</taxon>
        <taxon>Neoptera</taxon>
        <taxon>Endopterygota</taxon>
        <taxon>Hymenoptera</taxon>
        <taxon>Apocrita</taxon>
        <taxon>Aculeata</taxon>
        <taxon>Vespoidea</taxon>
        <taxon>Vespidae</taxon>
        <taxon>Vespinae</taxon>
        <taxon>Vespula</taxon>
    </lineage>
</organism>
<dbReference type="EMBL" id="JACSDZ010000004">
    <property type="protein sequence ID" value="KAF7405717.1"/>
    <property type="molecule type" value="Genomic_DNA"/>
</dbReference>